<dbReference type="GO" id="GO:0004657">
    <property type="term" value="F:proline dehydrogenase activity"/>
    <property type="evidence" value="ECO:0007669"/>
    <property type="project" value="InterPro"/>
</dbReference>
<feature type="compositionally biased region" description="Basic and acidic residues" evidence="2">
    <location>
        <begin position="244"/>
        <end position="257"/>
    </location>
</feature>
<dbReference type="InterPro" id="IPR029041">
    <property type="entry name" value="FAD-linked_oxidoreductase-like"/>
</dbReference>
<dbReference type="SUPFAM" id="SSF51730">
    <property type="entry name" value="FAD-linked oxidoreductase"/>
    <property type="match status" value="1"/>
</dbReference>
<dbReference type="PANTHER" id="PTHR13914:SF0">
    <property type="entry name" value="PROLINE DEHYDROGENASE 1, MITOCHONDRIAL"/>
    <property type="match status" value="1"/>
</dbReference>
<proteinExistence type="predicted"/>
<dbReference type="AlphaFoldDB" id="A0A381T086"/>
<keyword evidence="1" id="KW-0560">Oxidoreductase</keyword>
<feature type="region of interest" description="Disordered" evidence="2">
    <location>
        <begin position="236"/>
        <end position="258"/>
    </location>
</feature>
<reference evidence="4" key="1">
    <citation type="submission" date="2018-05" db="EMBL/GenBank/DDBJ databases">
        <authorList>
            <person name="Lanie J.A."/>
            <person name="Ng W.-L."/>
            <person name="Kazmierczak K.M."/>
            <person name="Andrzejewski T.M."/>
            <person name="Davidsen T.M."/>
            <person name="Wayne K.J."/>
            <person name="Tettelin H."/>
            <person name="Glass J.I."/>
            <person name="Rusch D."/>
            <person name="Podicherti R."/>
            <person name="Tsui H.-C.T."/>
            <person name="Winkler M.E."/>
        </authorList>
    </citation>
    <scope>NUCLEOTIDE SEQUENCE</scope>
</reference>
<sequence>MGLFGRVIVAMMPLTPRFVVRWVAKRYVAGPDIDSAILLMSRMSSENACFTVDVLGEEIATLNEAKFFIDEYDRLIDAIVESGLDANISIKPTAFGLLIDNSAAHTNIERLLRRAASDDIFVRLDMEDHRVTQATIDVALAMHEKGLTNIGVVLQGRLFRTSSDISEISKATGAATDFRICKGIYLEPSDIAHSGYRKIVDATNQAIDGMLDSGAYTAIASHDTPVIEHSLSALESRGMGPGKADPRHSSEVPRSADKGPGYEFQFLLGVRGDVRRRLASEGHRTRVYVPYGTKWYEYSMRRLRENPEVASHVAKALMMPWSNRR</sequence>
<feature type="domain" description="Proline dehydrogenase" evidence="3">
    <location>
        <begin position="42"/>
        <end position="314"/>
    </location>
</feature>
<dbReference type="GO" id="GO:0006562">
    <property type="term" value="P:L-proline catabolic process"/>
    <property type="evidence" value="ECO:0007669"/>
    <property type="project" value="InterPro"/>
</dbReference>
<dbReference type="Pfam" id="PF01619">
    <property type="entry name" value="Pro_dh"/>
    <property type="match status" value="1"/>
</dbReference>
<dbReference type="InterPro" id="IPR002872">
    <property type="entry name" value="Proline_DH_dom"/>
</dbReference>
<dbReference type="Gene3D" id="3.20.20.220">
    <property type="match status" value="1"/>
</dbReference>
<evidence type="ECO:0000313" key="4">
    <source>
        <dbReference type="EMBL" id="SVA09149.1"/>
    </source>
</evidence>
<name>A0A381T086_9ZZZZ</name>
<gene>
    <name evidence="4" type="ORF">METZ01_LOCUS62003</name>
</gene>
<evidence type="ECO:0000256" key="1">
    <source>
        <dbReference type="ARBA" id="ARBA00023002"/>
    </source>
</evidence>
<evidence type="ECO:0000259" key="3">
    <source>
        <dbReference type="Pfam" id="PF01619"/>
    </source>
</evidence>
<dbReference type="PANTHER" id="PTHR13914">
    <property type="entry name" value="PROLINE OXIDASE"/>
    <property type="match status" value="1"/>
</dbReference>
<protein>
    <recommendedName>
        <fullName evidence="3">Proline dehydrogenase domain-containing protein</fullName>
    </recommendedName>
</protein>
<dbReference type="EMBL" id="UINC01003775">
    <property type="protein sequence ID" value="SVA09149.1"/>
    <property type="molecule type" value="Genomic_DNA"/>
</dbReference>
<accession>A0A381T086</accession>
<evidence type="ECO:0000256" key="2">
    <source>
        <dbReference type="SAM" id="MobiDB-lite"/>
    </source>
</evidence>
<organism evidence="4">
    <name type="scientific">marine metagenome</name>
    <dbReference type="NCBI Taxonomy" id="408172"/>
    <lineage>
        <taxon>unclassified sequences</taxon>
        <taxon>metagenomes</taxon>
        <taxon>ecological metagenomes</taxon>
    </lineage>
</organism>
<dbReference type="InterPro" id="IPR015659">
    <property type="entry name" value="Proline_oxidase"/>
</dbReference>